<evidence type="ECO:0000313" key="1">
    <source>
        <dbReference type="EMBL" id="MZI94894.1"/>
    </source>
</evidence>
<dbReference type="Proteomes" id="UP000462621">
    <property type="component" value="Unassembled WGS sequence"/>
</dbReference>
<comment type="caution">
    <text evidence="1">The sequence shown here is derived from an EMBL/GenBank/DDBJ whole genome shotgun (WGS) entry which is preliminary data.</text>
</comment>
<sequence>MTQLLSDGVLLTKEDKSGKSYLRLRVLERGEFSLVDIETNAEFVLQKSHLESLVEEGRFSVADQAELDAIQKELDNLPPIELKQSLDEKKRRLKYVEGALKADIPLGSPQRFKSYISIKSIELRDRKPPSAVTLYRWVKKYVDSNGDAASLMPGYRKAGNRTPKVPSEHDQFINTVIASLVGNPKTSVVYDTYLDKLAEHNEQRARTGLERISPVTQESIRKRLKRRITL</sequence>
<dbReference type="RefSeq" id="WP_161157374.1">
    <property type="nucleotide sequence ID" value="NZ_WEKT01000040.1"/>
</dbReference>
<dbReference type="EMBL" id="WEKT01000040">
    <property type="protein sequence ID" value="MZI94894.1"/>
    <property type="molecule type" value="Genomic_DNA"/>
</dbReference>
<accession>A0A7X4LMZ6</accession>
<evidence type="ECO:0000313" key="2">
    <source>
        <dbReference type="Proteomes" id="UP000462621"/>
    </source>
</evidence>
<name>A0A7X4LMZ6_9VIBR</name>
<proteinExistence type="predicted"/>
<gene>
    <name evidence="1" type="ORF">F9817_17090</name>
</gene>
<dbReference type="AlphaFoldDB" id="A0A7X4LMZ6"/>
<protein>
    <submittedName>
        <fullName evidence="1">Uncharacterized protein</fullName>
    </submittedName>
</protein>
<keyword evidence="2" id="KW-1185">Reference proteome</keyword>
<organism evidence="1 2">
    <name type="scientific">Vibrio eleionomae</name>
    <dbReference type="NCBI Taxonomy" id="2653505"/>
    <lineage>
        <taxon>Bacteria</taxon>
        <taxon>Pseudomonadati</taxon>
        <taxon>Pseudomonadota</taxon>
        <taxon>Gammaproteobacteria</taxon>
        <taxon>Vibrionales</taxon>
        <taxon>Vibrionaceae</taxon>
        <taxon>Vibrio</taxon>
    </lineage>
</organism>
<reference evidence="1 2" key="1">
    <citation type="submission" date="2019-10" db="EMBL/GenBank/DDBJ databases">
        <title>Vibrio sp. nov. isolated from a shrimp pond.</title>
        <authorList>
            <person name="Gomez-Gil B."/>
            <person name="Enciso-Ibarra J."/>
            <person name="Enciso-Ibarra K."/>
            <person name="Bolan-Mejia C."/>
        </authorList>
    </citation>
    <scope>NUCLEOTIDE SEQUENCE [LARGE SCALE GENOMIC DNA]</scope>
    <source>
        <strain evidence="1 2">CAIM 722</strain>
    </source>
</reference>